<dbReference type="OrthoDB" id="288350at2"/>
<feature type="signal peptide" evidence="1">
    <location>
        <begin position="1"/>
        <end position="23"/>
    </location>
</feature>
<dbReference type="AlphaFoldDB" id="A0A140D904"/>
<gene>
    <name evidence="2" type="ORF">AWY79_00380</name>
    <name evidence="3" type="ORF">EDC59_11352</name>
</gene>
<organism evidence="3 5">
    <name type="scientific">Pseudodesulfovibrio indicus</name>
    <dbReference type="NCBI Taxonomy" id="1716143"/>
    <lineage>
        <taxon>Bacteria</taxon>
        <taxon>Pseudomonadati</taxon>
        <taxon>Thermodesulfobacteriota</taxon>
        <taxon>Desulfovibrionia</taxon>
        <taxon>Desulfovibrionales</taxon>
        <taxon>Desulfovibrionaceae</taxon>
    </lineage>
</organism>
<dbReference type="Proteomes" id="UP000295506">
    <property type="component" value="Unassembled WGS sequence"/>
</dbReference>
<keyword evidence="1" id="KW-0732">Signal</keyword>
<dbReference type="RefSeq" id="WP_066799005.1">
    <property type="nucleotide sequence ID" value="NZ_CP014206.1"/>
</dbReference>
<reference evidence="3 5" key="2">
    <citation type="submission" date="2019-03" db="EMBL/GenBank/DDBJ databases">
        <title>Genomic Encyclopedia of Type Strains, Phase IV (KMG-IV): sequencing the most valuable type-strain genomes for metagenomic binning, comparative biology and taxonomic classification.</title>
        <authorList>
            <person name="Goeker M."/>
        </authorList>
    </citation>
    <scope>NUCLEOTIDE SEQUENCE [LARGE SCALE GENOMIC DNA]</scope>
    <source>
        <strain evidence="3 5">DSM 101483</strain>
    </source>
</reference>
<keyword evidence="4" id="KW-1185">Reference proteome</keyword>
<name>A0A140D904_9BACT</name>
<accession>A0A140D904</accession>
<sequence>MPKKGLILTVLAAAVLLAANALAESRVLTFDGDGWGTGVWGAYNTTIRMEPSGGNPGACVRFHGIGGLGGSFANQGVTGDLAAAGFTRLSMDIKAVQWFLRPDNTRPKGFFFIRNDSGAAPWVKAIPLFAPTTAAYKTCFVNFNPAWTDAQARADGWTAMAFPGTIGTVSFAETLRRVAQTGFWVQDLSAGAECSVLVDNWTLGTRTAMMPMKKDMKMDPKRRIQPFPGVPNKQ</sequence>
<evidence type="ECO:0000313" key="4">
    <source>
        <dbReference type="Proteomes" id="UP000055611"/>
    </source>
</evidence>
<dbReference type="KEGG" id="dej:AWY79_00380"/>
<feature type="chain" id="PRO_5044548695" description="PEP-CTERM sorting domain-containing protein" evidence="1">
    <location>
        <begin position="24"/>
        <end position="234"/>
    </location>
</feature>
<proteinExistence type="predicted"/>
<dbReference type="EMBL" id="SOBK01000013">
    <property type="protein sequence ID" value="TDT86376.1"/>
    <property type="molecule type" value="Genomic_DNA"/>
</dbReference>
<evidence type="ECO:0000313" key="3">
    <source>
        <dbReference type="EMBL" id="TDT86376.1"/>
    </source>
</evidence>
<evidence type="ECO:0000313" key="5">
    <source>
        <dbReference type="Proteomes" id="UP000295506"/>
    </source>
</evidence>
<evidence type="ECO:0008006" key="6">
    <source>
        <dbReference type="Google" id="ProtNLM"/>
    </source>
</evidence>
<evidence type="ECO:0000313" key="2">
    <source>
        <dbReference type="EMBL" id="AMK09671.1"/>
    </source>
</evidence>
<dbReference type="EMBL" id="CP014206">
    <property type="protein sequence ID" value="AMK09671.1"/>
    <property type="molecule type" value="Genomic_DNA"/>
</dbReference>
<protein>
    <recommendedName>
        <fullName evidence="6">PEP-CTERM sorting domain-containing protein</fullName>
    </recommendedName>
</protein>
<reference evidence="2 4" key="1">
    <citation type="journal article" date="2016" name="Front. Microbiol.">
        <title>Genome Sequence of the Piezophilic, Mesophilic Sulfate-Reducing Bacterium Desulfovibrio indicus J2T.</title>
        <authorList>
            <person name="Cao J."/>
            <person name="Maignien L."/>
            <person name="Shao Z."/>
            <person name="Alain K."/>
            <person name="Jebbar M."/>
        </authorList>
    </citation>
    <scope>NUCLEOTIDE SEQUENCE [LARGE SCALE GENOMIC DNA]</scope>
    <source>
        <strain evidence="2 4">J2</strain>
    </source>
</reference>
<dbReference type="Proteomes" id="UP000055611">
    <property type="component" value="Chromosome"/>
</dbReference>
<evidence type="ECO:0000256" key="1">
    <source>
        <dbReference type="SAM" id="SignalP"/>
    </source>
</evidence>